<dbReference type="InterPro" id="IPR001959">
    <property type="entry name" value="Transposase"/>
</dbReference>
<comment type="similarity">
    <text evidence="1">In the C-terminal section; belongs to the transposase 35 family.</text>
</comment>
<evidence type="ECO:0000313" key="9">
    <source>
        <dbReference type="EMBL" id="SEA19090.1"/>
    </source>
</evidence>
<dbReference type="NCBIfam" id="NF040570">
    <property type="entry name" value="guided_TnpB"/>
    <property type="match status" value="1"/>
</dbReference>
<evidence type="ECO:0000256" key="3">
    <source>
        <dbReference type="ARBA" id="ARBA00022578"/>
    </source>
</evidence>
<keyword evidence="10" id="KW-1185">Reference proteome</keyword>
<evidence type="ECO:0000256" key="1">
    <source>
        <dbReference type="ARBA" id="ARBA00008761"/>
    </source>
</evidence>
<feature type="compositionally biased region" description="Basic residues" evidence="6">
    <location>
        <begin position="151"/>
        <end position="171"/>
    </location>
</feature>
<feature type="domain" description="Cas12f1-like TNB" evidence="8">
    <location>
        <begin position="220"/>
        <end position="286"/>
    </location>
</feature>
<dbReference type="Pfam" id="PF01385">
    <property type="entry name" value="OrfB_IS605"/>
    <property type="match status" value="1"/>
</dbReference>
<dbReference type="InterPro" id="IPR010095">
    <property type="entry name" value="Cas12f1-like_TNB"/>
</dbReference>
<dbReference type="Pfam" id="PF07282">
    <property type="entry name" value="Cas12f1-like_TNB"/>
    <property type="match status" value="1"/>
</dbReference>
<dbReference type="InterPro" id="IPR051399">
    <property type="entry name" value="RNA-guided_DNA_endo/Transpos"/>
</dbReference>
<dbReference type="PANTHER" id="PTHR30405">
    <property type="entry name" value="TRANSPOSASE"/>
    <property type="match status" value="1"/>
</dbReference>
<organism evidence="9 10">
    <name type="scientific">Arachidicoccus rhizosphaerae</name>
    <dbReference type="NCBI Taxonomy" id="551991"/>
    <lineage>
        <taxon>Bacteria</taxon>
        <taxon>Pseudomonadati</taxon>
        <taxon>Bacteroidota</taxon>
        <taxon>Chitinophagia</taxon>
        <taxon>Chitinophagales</taxon>
        <taxon>Chitinophagaceae</taxon>
        <taxon>Arachidicoccus</taxon>
    </lineage>
</organism>
<evidence type="ECO:0000259" key="7">
    <source>
        <dbReference type="Pfam" id="PF01385"/>
    </source>
</evidence>
<dbReference type="NCBIfam" id="TIGR01766">
    <property type="entry name" value="IS200/IS605 family accessory protein TnpB-like domain"/>
    <property type="match status" value="1"/>
</dbReference>
<comment type="similarity">
    <text evidence="2">In the N-terminal section; belongs to the transposase 2 family.</text>
</comment>
<dbReference type="GO" id="GO:0032196">
    <property type="term" value="P:transposition"/>
    <property type="evidence" value="ECO:0007669"/>
    <property type="project" value="UniProtKB-KW"/>
</dbReference>
<dbReference type="STRING" id="551991.SAMN05192529_11041"/>
<dbReference type="GO" id="GO:0003677">
    <property type="term" value="F:DNA binding"/>
    <property type="evidence" value="ECO:0007669"/>
    <property type="project" value="UniProtKB-KW"/>
</dbReference>
<name>A0A1H3Z5X5_9BACT</name>
<evidence type="ECO:0000256" key="4">
    <source>
        <dbReference type="ARBA" id="ARBA00023125"/>
    </source>
</evidence>
<keyword evidence="3" id="KW-0815">Transposition</keyword>
<protein>
    <submittedName>
        <fullName evidence="9">Transposase, IS605 OrfB family, central region</fullName>
    </submittedName>
</protein>
<keyword evidence="4" id="KW-0238">DNA-binding</keyword>
<dbReference type="AlphaFoldDB" id="A0A1H3Z5X5"/>
<reference evidence="9 10" key="1">
    <citation type="submission" date="2016-10" db="EMBL/GenBank/DDBJ databases">
        <authorList>
            <person name="de Groot N.N."/>
        </authorList>
    </citation>
    <scope>NUCLEOTIDE SEQUENCE [LARGE SCALE GENOMIC DNA]</scope>
    <source>
        <strain evidence="9 10">Vu-144</strain>
    </source>
</reference>
<dbReference type="PANTHER" id="PTHR30405:SF11">
    <property type="entry name" value="RNA-GUIDED DNA ENDONUCLEASE RV2885C-RELATED"/>
    <property type="match status" value="1"/>
</dbReference>
<sequence length="305" mass="34717">MAIRCIGKVVDSYKVRAKQSKGNIDTARRFRLKGAVPFDCRMLTFDMEKQRLSILTLEGREEISFKVGESGRVALQHQKGECDLFFSRGAFFLNVCCQVPVEEKIKCEDVIGVDLGICQLATTSDGRSFDGKEIQTVHQRNQAARDGLQKKGTRAAKRKLKKRSGREKRFKKNENHRISKIIVEQAKRTGRGIALEDLSGIRNRQRVSKKLRSRFSGWSFNQLRAFISYKAEIAGVPVFLVPPAYTSQRCNECDHIERRNRKTQNEFQCMKCGHTDHADFNAAKNIKLLGCRQSASGRVVGFIRQ</sequence>
<proteinExistence type="inferred from homology"/>
<feature type="region of interest" description="Disordered" evidence="6">
    <location>
        <begin position="140"/>
        <end position="171"/>
    </location>
</feature>
<evidence type="ECO:0000259" key="8">
    <source>
        <dbReference type="Pfam" id="PF07282"/>
    </source>
</evidence>
<dbReference type="EMBL" id="FNQY01000010">
    <property type="protein sequence ID" value="SEA19090.1"/>
    <property type="molecule type" value="Genomic_DNA"/>
</dbReference>
<evidence type="ECO:0000313" key="10">
    <source>
        <dbReference type="Proteomes" id="UP000199041"/>
    </source>
</evidence>
<dbReference type="Proteomes" id="UP000199041">
    <property type="component" value="Unassembled WGS sequence"/>
</dbReference>
<feature type="domain" description="Probable transposase IS891/IS1136/IS1341" evidence="7">
    <location>
        <begin position="95"/>
        <end position="189"/>
    </location>
</feature>
<keyword evidence="5" id="KW-0233">DNA recombination</keyword>
<evidence type="ECO:0000256" key="6">
    <source>
        <dbReference type="SAM" id="MobiDB-lite"/>
    </source>
</evidence>
<dbReference type="GO" id="GO:0006310">
    <property type="term" value="P:DNA recombination"/>
    <property type="evidence" value="ECO:0007669"/>
    <property type="project" value="UniProtKB-KW"/>
</dbReference>
<gene>
    <name evidence="9" type="ORF">SAMN05192529_11041</name>
</gene>
<evidence type="ECO:0000256" key="5">
    <source>
        <dbReference type="ARBA" id="ARBA00023172"/>
    </source>
</evidence>
<accession>A0A1H3Z5X5</accession>
<evidence type="ECO:0000256" key="2">
    <source>
        <dbReference type="ARBA" id="ARBA00011044"/>
    </source>
</evidence>